<dbReference type="AlphaFoldDB" id="A0A2K0USU8"/>
<name>A0A2K0USU8_GIBNY</name>
<keyword evidence="3" id="KW-1185">Reference proteome</keyword>
<evidence type="ECO:0000313" key="2">
    <source>
        <dbReference type="EMBL" id="PNP60858.1"/>
    </source>
</evidence>
<accession>A0A2K0USU8</accession>
<protein>
    <submittedName>
        <fullName evidence="2">Uncharacterized protein</fullName>
    </submittedName>
</protein>
<proteinExistence type="predicted"/>
<sequence>MLRYDGTGFTLVEADYSKPWLPGESRPEATPGEDYSRPWLPGEERPMVGSSGWKALAQYRQTAAAPADQLMMNAAARATNKNEPKSKNDGVDKSKGKKKTAPVDNDRLKVLANEALR</sequence>
<comment type="caution">
    <text evidence="2">The sequence shown here is derived from an EMBL/GenBank/DDBJ whole genome shotgun (WGS) entry which is preliminary data.</text>
</comment>
<evidence type="ECO:0000256" key="1">
    <source>
        <dbReference type="SAM" id="MobiDB-lite"/>
    </source>
</evidence>
<feature type="region of interest" description="Disordered" evidence="1">
    <location>
        <begin position="74"/>
        <end position="117"/>
    </location>
</feature>
<dbReference type="EMBL" id="MTQA01000337">
    <property type="protein sequence ID" value="PNP60858.1"/>
    <property type="molecule type" value="Genomic_DNA"/>
</dbReference>
<organism evidence="2 3">
    <name type="scientific">Gibberella nygamai</name>
    <name type="common">Bean root rot disease fungus</name>
    <name type="synonym">Fusarium nygamai</name>
    <dbReference type="NCBI Taxonomy" id="42673"/>
    <lineage>
        <taxon>Eukaryota</taxon>
        <taxon>Fungi</taxon>
        <taxon>Dikarya</taxon>
        <taxon>Ascomycota</taxon>
        <taxon>Pezizomycotina</taxon>
        <taxon>Sordariomycetes</taxon>
        <taxon>Hypocreomycetidae</taxon>
        <taxon>Hypocreales</taxon>
        <taxon>Nectriaceae</taxon>
        <taxon>Fusarium</taxon>
        <taxon>Fusarium fujikuroi species complex</taxon>
    </lineage>
</organism>
<feature type="compositionally biased region" description="Basic and acidic residues" evidence="1">
    <location>
        <begin position="80"/>
        <end position="94"/>
    </location>
</feature>
<reference evidence="2 3" key="1">
    <citation type="submission" date="2017-06" db="EMBL/GenBank/DDBJ databases">
        <title>Genome of Fusarium nygamai isolate CS10214.</title>
        <authorList>
            <person name="Gardiner D.M."/>
            <person name="Obanor F."/>
            <person name="Kazan K."/>
        </authorList>
    </citation>
    <scope>NUCLEOTIDE SEQUENCE [LARGE SCALE GENOMIC DNA]</scope>
    <source>
        <strain evidence="2 3">CS10214</strain>
    </source>
</reference>
<dbReference type="OrthoDB" id="5050412at2759"/>
<gene>
    <name evidence="2" type="ORF">FNYG_14413</name>
</gene>
<feature type="region of interest" description="Disordered" evidence="1">
    <location>
        <begin position="16"/>
        <end position="46"/>
    </location>
</feature>
<evidence type="ECO:0000313" key="3">
    <source>
        <dbReference type="Proteomes" id="UP000236664"/>
    </source>
</evidence>
<dbReference type="Proteomes" id="UP000236664">
    <property type="component" value="Unassembled WGS sequence"/>
</dbReference>